<protein>
    <recommendedName>
        <fullName evidence="4">Lysine N-acyltransferase MbtK</fullName>
    </recommendedName>
    <alternativeName>
        <fullName evidence="5">Mycobactin synthase protein K</fullName>
    </alternativeName>
</protein>
<comment type="caution">
    <text evidence="7">The sequence shown here is derived from an EMBL/GenBank/DDBJ whole genome shotgun (WGS) entry which is preliminary data.</text>
</comment>
<gene>
    <name evidence="7" type="ORF">C8N24_6162</name>
</gene>
<comment type="pathway">
    <text evidence="2">Siderophore biosynthesis.</text>
</comment>
<evidence type="ECO:0000256" key="2">
    <source>
        <dbReference type="ARBA" id="ARBA00004924"/>
    </source>
</evidence>
<dbReference type="AlphaFoldDB" id="A0A660L2A0"/>
<sequence length="678" mass="74818">MLAPPRQDAAALAATTTLLNCFLREGGTALFRGDQAVFPTLGLVAGLTYRSSTLHHRFGPVPIEPTELARRISQALDPGTSPEALLDRVQTSVDAVAGYVEARAHDLDRLFAPEPLPFIDAEQALVLGHPLHPTPKGLSGRLAQYAPELRSRFALHWLSVDERAVVHDSAAGIPAPRLAETLLGQSAKPGRILLPVHPWEAGFLARASAELFASGAVIDLGPQGEPVTPTSSIRTVYHDDWPYQLKFSLHARVTNSMRVTLPKELRRAVEAKRLDETIVGAQARQAAPHLTVVHDPAYLSIPDHDGFSVLLRENRFEGDVSALAVLCQDHPLGGRSRLANLAHGREREWFQAYLETVIVSLVRLYLDVGLTYEAHQQNTLLRLEDGMPAHALIRDSQGYFHREAAHADIAAVLPEHGEASESISPEVLADERLVYYPFLNNALGVVDALGAGGGIDERILLRDLRDTLQRQRKAGGRYPHTLLDRLLDDTTWPCKANLRTRLHDMDELVGDISTQSVYVTIPNPLTPEIELVPVDETHHALLGRWLREPRVARWWGEVDDVGAYLAALGHLEPLIAYADGEPFGYVETYWVFQDELAWHYDAHPDDRGFHLLVSEEASGTGVPRALVRRLIDGNPGRTVCEPDVRNARMLAFCHALGGAVLTELDLADKRAALVVWER</sequence>
<dbReference type="InterPro" id="IPR037455">
    <property type="entry name" value="LucA/IucC-like"/>
</dbReference>
<evidence type="ECO:0000256" key="1">
    <source>
        <dbReference type="ARBA" id="ARBA00003818"/>
    </source>
</evidence>
<dbReference type="InterPro" id="IPR007310">
    <property type="entry name" value="Aerobactin_biosyn_IucA/IucC_N"/>
</dbReference>
<proteinExistence type="inferred from homology"/>
<feature type="domain" description="Acyltransferase MbtK/IucB-like conserved" evidence="6">
    <location>
        <begin position="532"/>
        <end position="576"/>
    </location>
</feature>
<accession>A0A660L2A0</accession>
<dbReference type="EMBL" id="RBIL01000002">
    <property type="protein sequence ID" value="RKQ88121.1"/>
    <property type="molecule type" value="Genomic_DNA"/>
</dbReference>
<dbReference type="InterPro" id="IPR022770">
    <property type="entry name" value="IucA/IucC-like_C"/>
</dbReference>
<dbReference type="GO" id="GO:0016881">
    <property type="term" value="F:acid-amino acid ligase activity"/>
    <property type="evidence" value="ECO:0007669"/>
    <property type="project" value="UniProtKB-ARBA"/>
</dbReference>
<dbReference type="GO" id="GO:0019290">
    <property type="term" value="P:siderophore biosynthetic process"/>
    <property type="evidence" value="ECO:0007669"/>
    <property type="project" value="InterPro"/>
</dbReference>
<reference evidence="7 8" key="1">
    <citation type="submission" date="2018-10" db="EMBL/GenBank/DDBJ databases">
        <title>Genomic Encyclopedia of Archaeal and Bacterial Type Strains, Phase II (KMG-II): from individual species to whole genera.</title>
        <authorList>
            <person name="Goeker M."/>
        </authorList>
    </citation>
    <scope>NUCLEOTIDE SEQUENCE [LARGE SCALE GENOMIC DNA]</scope>
    <source>
        <strain evidence="7 8">DSM 14954</strain>
    </source>
</reference>
<name>A0A660L2A0_9ACTN</name>
<dbReference type="Gene3D" id="3.40.630.30">
    <property type="match status" value="1"/>
</dbReference>
<evidence type="ECO:0000256" key="3">
    <source>
        <dbReference type="ARBA" id="ARBA00007832"/>
    </source>
</evidence>
<dbReference type="InterPro" id="IPR019432">
    <property type="entry name" value="Acyltransferase_MbtK/IucB-like"/>
</dbReference>
<evidence type="ECO:0000259" key="6">
    <source>
        <dbReference type="SMART" id="SM01006"/>
    </source>
</evidence>
<comment type="similarity">
    <text evidence="3">Belongs to the IucA/IucC family.</text>
</comment>
<dbReference type="Pfam" id="PF13523">
    <property type="entry name" value="Acetyltransf_8"/>
    <property type="match status" value="1"/>
</dbReference>
<dbReference type="SMART" id="SM01006">
    <property type="entry name" value="AlcB"/>
    <property type="match status" value="1"/>
</dbReference>
<evidence type="ECO:0000313" key="7">
    <source>
        <dbReference type="EMBL" id="RKQ88121.1"/>
    </source>
</evidence>
<dbReference type="GO" id="GO:0016746">
    <property type="term" value="F:acyltransferase activity"/>
    <property type="evidence" value="ECO:0007669"/>
    <property type="project" value="InterPro"/>
</dbReference>
<dbReference type="OrthoDB" id="495728at2"/>
<keyword evidence="8" id="KW-1185">Reference proteome</keyword>
<evidence type="ECO:0000256" key="5">
    <source>
        <dbReference type="ARBA" id="ARBA00031122"/>
    </source>
</evidence>
<dbReference type="InterPro" id="IPR016181">
    <property type="entry name" value="Acyl_CoA_acyltransferase"/>
</dbReference>
<organism evidence="7 8">
    <name type="scientific">Solirubrobacter pauli</name>
    <dbReference type="NCBI Taxonomy" id="166793"/>
    <lineage>
        <taxon>Bacteria</taxon>
        <taxon>Bacillati</taxon>
        <taxon>Actinomycetota</taxon>
        <taxon>Thermoleophilia</taxon>
        <taxon>Solirubrobacterales</taxon>
        <taxon>Solirubrobacteraceae</taxon>
        <taxon>Solirubrobacter</taxon>
    </lineage>
</organism>
<dbReference type="UniPathway" id="UPA00011"/>
<comment type="function">
    <text evidence="1">Acyltransferase required for the direct transfer of medium- to long-chain fatty acyl moieties from a carrier protein (MbtL) on to the epsilon-amino group of lysine residue in the mycobactin core.</text>
</comment>
<dbReference type="Pfam" id="PF06276">
    <property type="entry name" value="FhuF"/>
    <property type="match status" value="1"/>
</dbReference>
<dbReference type="RefSeq" id="WP_121257352.1">
    <property type="nucleotide sequence ID" value="NZ_RBIL01000002.1"/>
</dbReference>
<evidence type="ECO:0000256" key="4">
    <source>
        <dbReference type="ARBA" id="ARBA00020586"/>
    </source>
</evidence>
<evidence type="ECO:0000313" key="8">
    <source>
        <dbReference type="Proteomes" id="UP000278962"/>
    </source>
</evidence>
<dbReference type="PANTHER" id="PTHR34384:SF5">
    <property type="entry name" value="L-2,3-DIAMINOPROPANOATE--CITRATE LIGASE"/>
    <property type="match status" value="1"/>
</dbReference>
<dbReference type="PANTHER" id="PTHR34384">
    <property type="entry name" value="L-2,3-DIAMINOPROPANOATE--CITRATE LIGASE"/>
    <property type="match status" value="1"/>
</dbReference>
<dbReference type="Pfam" id="PF04183">
    <property type="entry name" value="IucA_IucC"/>
    <property type="match status" value="1"/>
</dbReference>
<dbReference type="Proteomes" id="UP000278962">
    <property type="component" value="Unassembled WGS sequence"/>
</dbReference>
<dbReference type="SUPFAM" id="SSF55729">
    <property type="entry name" value="Acyl-CoA N-acyltransferases (Nat)"/>
    <property type="match status" value="1"/>
</dbReference>
<dbReference type="Gene3D" id="1.10.510.40">
    <property type="match status" value="1"/>
</dbReference>